<reference evidence="2" key="1">
    <citation type="submission" date="2016-05" db="EMBL/GenBank/DDBJ databases">
        <authorList>
            <person name="Lavstsen T."/>
            <person name="Jespersen J.S."/>
        </authorList>
    </citation>
    <scope>NUCLEOTIDE SEQUENCE</scope>
    <source>
        <tissue evidence="2">Brain</tissue>
    </source>
</reference>
<feature type="non-terminal residue" evidence="2">
    <location>
        <position position="1"/>
    </location>
</feature>
<reference evidence="2" key="2">
    <citation type="submission" date="2016-06" db="EMBL/GenBank/DDBJ databases">
        <title>The genome of a short-lived fish provides insights into sex chromosome evolution and the genetic control of aging.</title>
        <authorList>
            <person name="Reichwald K."/>
            <person name="Felder M."/>
            <person name="Petzold A."/>
            <person name="Koch P."/>
            <person name="Groth M."/>
            <person name="Platzer M."/>
        </authorList>
    </citation>
    <scope>NUCLEOTIDE SEQUENCE</scope>
    <source>
        <tissue evidence="2">Brain</tissue>
    </source>
</reference>
<dbReference type="EMBL" id="HAEC01015738">
    <property type="protein sequence ID" value="SBQ83959.1"/>
    <property type="molecule type" value="Transcribed_RNA"/>
</dbReference>
<evidence type="ECO:0000313" key="2">
    <source>
        <dbReference type="EMBL" id="SBQ83959.1"/>
    </source>
</evidence>
<keyword evidence="1" id="KW-0472">Membrane</keyword>
<keyword evidence="1" id="KW-1133">Transmembrane helix</keyword>
<dbReference type="AlphaFoldDB" id="A0A1A8HMV0"/>
<gene>
    <name evidence="2" type="primary">GRIA3B</name>
</gene>
<feature type="transmembrane region" description="Helical" evidence="1">
    <location>
        <begin position="29"/>
        <end position="55"/>
    </location>
</feature>
<protein>
    <submittedName>
        <fullName evidence="2">Glutamate receptor, ionotrophic, AMPA 3b</fullName>
    </submittedName>
</protein>
<name>A0A1A8HMV0_9TELE</name>
<accession>A0A1A8HMV0</accession>
<sequence>KVSRCRSFVLIPKLHFDVLFICKKNFSDIYNMVFFCSFVHFYTHNCFCSIFLVMFQNSCHKL</sequence>
<keyword evidence="2" id="KW-0675">Receptor</keyword>
<organism evidence="2">
    <name type="scientific">Nothobranchius korthausae</name>
    <dbReference type="NCBI Taxonomy" id="1143690"/>
    <lineage>
        <taxon>Eukaryota</taxon>
        <taxon>Metazoa</taxon>
        <taxon>Chordata</taxon>
        <taxon>Craniata</taxon>
        <taxon>Vertebrata</taxon>
        <taxon>Euteleostomi</taxon>
        <taxon>Actinopterygii</taxon>
        <taxon>Neopterygii</taxon>
        <taxon>Teleostei</taxon>
        <taxon>Neoteleostei</taxon>
        <taxon>Acanthomorphata</taxon>
        <taxon>Ovalentaria</taxon>
        <taxon>Atherinomorphae</taxon>
        <taxon>Cyprinodontiformes</taxon>
        <taxon>Nothobranchiidae</taxon>
        <taxon>Nothobranchius</taxon>
    </lineage>
</organism>
<evidence type="ECO:0000256" key="1">
    <source>
        <dbReference type="SAM" id="Phobius"/>
    </source>
</evidence>
<proteinExistence type="predicted"/>
<keyword evidence="1" id="KW-0812">Transmembrane</keyword>